<accession>A0A9W8CEB5</accession>
<dbReference type="InterPro" id="IPR026017">
    <property type="entry name" value="Lumazine-bd_dom"/>
</dbReference>
<organism evidence="10 11">
    <name type="scientific">Paspalum vaginatum</name>
    <name type="common">seashore paspalum</name>
    <dbReference type="NCBI Taxonomy" id="158149"/>
    <lineage>
        <taxon>Eukaryota</taxon>
        <taxon>Viridiplantae</taxon>
        <taxon>Streptophyta</taxon>
        <taxon>Embryophyta</taxon>
        <taxon>Tracheophyta</taxon>
        <taxon>Spermatophyta</taxon>
        <taxon>Magnoliopsida</taxon>
        <taxon>Liliopsida</taxon>
        <taxon>Poales</taxon>
        <taxon>Poaceae</taxon>
        <taxon>PACMAD clade</taxon>
        <taxon>Panicoideae</taxon>
        <taxon>Andropogonodae</taxon>
        <taxon>Paspaleae</taxon>
        <taxon>Paspalinae</taxon>
        <taxon>Paspalum</taxon>
    </lineage>
</organism>
<evidence type="ECO:0000256" key="1">
    <source>
        <dbReference type="ARBA" id="ARBA00002803"/>
    </source>
</evidence>
<reference evidence="10 11" key="1">
    <citation type="submission" date="2022-10" db="EMBL/GenBank/DDBJ databases">
        <title>WGS assembly of Paspalum vaginatum 540-79.</title>
        <authorList>
            <person name="Sun G."/>
            <person name="Wase N."/>
            <person name="Shu S."/>
            <person name="Jenkins J."/>
            <person name="Zhou B."/>
            <person name="Torres-Rodriguez J."/>
            <person name="Chen C."/>
            <person name="Sandor L."/>
            <person name="Plott C."/>
            <person name="Yoshinga Y."/>
            <person name="Daum C."/>
            <person name="Qi P."/>
            <person name="Barry K."/>
            <person name="Lipzen A."/>
            <person name="Berry L."/>
            <person name="Pedersen C."/>
            <person name="Gottilla T."/>
            <person name="Foltz A."/>
            <person name="Yu H."/>
            <person name="O'Malley R."/>
            <person name="Zhang C."/>
            <person name="Devos K."/>
            <person name="Sigmon B."/>
            <person name="Yu B."/>
            <person name="Obata T."/>
            <person name="Schmutz J."/>
            <person name="Schnable J."/>
        </authorList>
    </citation>
    <scope>NUCLEOTIDE SEQUENCE [LARGE SCALE GENOMIC DNA]</scope>
    <source>
        <strain evidence="11">cv. 540-79</strain>
    </source>
</reference>
<feature type="domain" description="Lumazine-binding" evidence="9">
    <location>
        <begin position="173"/>
        <end position="271"/>
    </location>
</feature>
<comment type="caution">
    <text evidence="10">The sequence shown here is derived from an EMBL/GenBank/DDBJ whole genome shotgun (WGS) entry which is preliminary data.</text>
</comment>
<dbReference type="InterPro" id="IPR001783">
    <property type="entry name" value="Lumazine-bd"/>
</dbReference>
<evidence type="ECO:0000256" key="7">
    <source>
        <dbReference type="ARBA" id="ARBA00022737"/>
    </source>
</evidence>
<dbReference type="Pfam" id="PF00677">
    <property type="entry name" value="Lum_binding"/>
    <property type="match status" value="2"/>
</dbReference>
<evidence type="ECO:0000313" key="10">
    <source>
        <dbReference type="EMBL" id="KAJ1254622.1"/>
    </source>
</evidence>
<comment type="function">
    <text evidence="1">Catalyzes the dismutation of two molecules of 6,7-dimethyl-8-ribityllumazine, resulting in the formation of riboflavin and 5-amino-6-(D-ribitylamino)uracil.</text>
</comment>
<name>A0A9W8CEB5_9POAL</name>
<evidence type="ECO:0000313" key="11">
    <source>
        <dbReference type="Proteomes" id="UP001164776"/>
    </source>
</evidence>
<protein>
    <recommendedName>
        <fullName evidence="4">Riboflavin synthase</fullName>
        <ecNumber evidence="3">2.5.1.9</ecNumber>
    </recommendedName>
</protein>
<dbReference type="AlphaFoldDB" id="A0A9W8CEB5"/>
<evidence type="ECO:0000256" key="3">
    <source>
        <dbReference type="ARBA" id="ARBA00012827"/>
    </source>
</evidence>
<feature type="repeat" description="Lumazine-binding" evidence="8">
    <location>
        <begin position="63"/>
        <end position="172"/>
    </location>
</feature>
<dbReference type="InterPro" id="IPR017938">
    <property type="entry name" value="Riboflavin_synthase-like_b-brl"/>
</dbReference>
<dbReference type="NCBIfam" id="TIGR00187">
    <property type="entry name" value="ribE"/>
    <property type="match status" value="1"/>
</dbReference>
<evidence type="ECO:0000256" key="8">
    <source>
        <dbReference type="PROSITE-ProRule" id="PRU00524"/>
    </source>
</evidence>
<feature type="repeat" description="Lumazine-binding" evidence="8">
    <location>
        <begin position="173"/>
        <end position="271"/>
    </location>
</feature>
<dbReference type="CDD" id="cd00402">
    <property type="entry name" value="Riboflavin_synthase_like"/>
    <property type="match status" value="1"/>
</dbReference>
<dbReference type="EMBL" id="MU629974">
    <property type="protein sequence ID" value="KAJ1254622.1"/>
    <property type="molecule type" value="Genomic_DNA"/>
</dbReference>
<dbReference type="GO" id="GO:0004746">
    <property type="term" value="F:riboflavin synthase activity"/>
    <property type="evidence" value="ECO:0007669"/>
    <property type="project" value="UniProtKB-EC"/>
</dbReference>
<dbReference type="FunFam" id="2.40.30.20:FF:000004">
    <property type="entry name" value="Riboflavin synthase, alpha subunit"/>
    <property type="match status" value="1"/>
</dbReference>
<comment type="pathway">
    <text evidence="2">Cofactor biosynthesis; riboflavin biosynthesis; riboflavin from 2-hydroxy-3-oxobutyl phosphate and 5-amino-6-(D-ribitylamino)uracil: step 2/2.</text>
</comment>
<dbReference type="SUPFAM" id="SSF63380">
    <property type="entry name" value="Riboflavin synthase domain-like"/>
    <property type="match status" value="2"/>
</dbReference>
<dbReference type="InterPro" id="IPR023366">
    <property type="entry name" value="ATP_synth_asu-like_sf"/>
</dbReference>
<proteinExistence type="predicted"/>
<evidence type="ECO:0000256" key="5">
    <source>
        <dbReference type="ARBA" id="ARBA00022619"/>
    </source>
</evidence>
<keyword evidence="5" id="KW-0686">Riboflavin biosynthesis</keyword>
<dbReference type="PANTHER" id="PTHR21098:SF0">
    <property type="entry name" value="RIBOFLAVIN SYNTHASE"/>
    <property type="match status" value="1"/>
</dbReference>
<dbReference type="PROSITE" id="PS51177">
    <property type="entry name" value="LUMAZINE_BIND"/>
    <property type="match status" value="2"/>
</dbReference>
<keyword evidence="6" id="KW-0808">Transferase</keyword>
<dbReference type="NCBIfam" id="NF006767">
    <property type="entry name" value="PRK09289.1"/>
    <property type="match status" value="1"/>
</dbReference>
<dbReference type="OrthoDB" id="10258924at2759"/>
<keyword evidence="7" id="KW-0677">Repeat</keyword>
<dbReference type="Gene3D" id="2.40.30.20">
    <property type="match status" value="2"/>
</dbReference>
<dbReference type="GO" id="GO:0009231">
    <property type="term" value="P:riboflavin biosynthetic process"/>
    <property type="evidence" value="ECO:0007669"/>
    <property type="project" value="UniProtKB-KW"/>
</dbReference>
<evidence type="ECO:0000256" key="4">
    <source>
        <dbReference type="ARBA" id="ARBA00013950"/>
    </source>
</evidence>
<sequence>MLLRGGGGGGGFLMGSRATLLFASRGAAPTPARLPLPRFSLSPVPTKSLSAASSSVHVPVRSLFTGIVEEVGRVHRLGPPLRLPGDGGDAGECPGLDLEVETKNLLASTQLRDSVAVDGACLTVSAIDPAASTLTFGVSPETLQRTSLAGRAPGDGVNLERALTPASRMGGHLVQGHVDGTGEIAALRPERDALWVTVRAPPEVLRLVVPRGFVAVDCTSLTVSSVDAEAGCFDFMLVRYTRGKVALPAKKVGDKLNLEADILGKYVEKLLAGKVHDAMAKWTLVLPLSEWRLACSED</sequence>
<keyword evidence="11" id="KW-1185">Reference proteome</keyword>
<evidence type="ECO:0000256" key="6">
    <source>
        <dbReference type="ARBA" id="ARBA00022679"/>
    </source>
</evidence>
<evidence type="ECO:0000256" key="2">
    <source>
        <dbReference type="ARBA" id="ARBA00004887"/>
    </source>
</evidence>
<evidence type="ECO:0000259" key="9">
    <source>
        <dbReference type="PROSITE" id="PS51177"/>
    </source>
</evidence>
<feature type="domain" description="Lumazine-binding" evidence="9">
    <location>
        <begin position="63"/>
        <end position="172"/>
    </location>
</feature>
<dbReference type="Proteomes" id="UP001164776">
    <property type="component" value="Unassembled WGS sequence"/>
</dbReference>
<dbReference type="PANTHER" id="PTHR21098">
    <property type="entry name" value="RIBOFLAVIN SYNTHASE ALPHA CHAIN"/>
    <property type="match status" value="1"/>
</dbReference>
<gene>
    <name evidence="10" type="ORF">BS78_K022100</name>
</gene>
<dbReference type="EC" id="2.5.1.9" evidence="3"/>